<dbReference type="InterPro" id="IPR032719">
    <property type="entry name" value="WbsX"/>
</dbReference>
<dbReference type="CDD" id="cd11579">
    <property type="entry name" value="Glyco_tran_WbsX"/>
    <property type="match status" value="1"/>
</dbReference>
<reference evidence="1" key="1">
    <citation type="submission" date="2022-03" db="EMBL/GenBank/DDBJ databases">
        <title>Sea Food Isolates.</title>
        <authorList>
            <person name="Li C."/>
        </authorList>
    </citation>
    <scope>NUCLEOTIDE SEQUENCE</scope>
    <source>
        <strain evidence="1">19NY04SH05-1</strain>
    </source>
</reference>
<dbReference type="GO" id="GO:0016787">
    <property type="term" value="F:hydrolase activity"/>
    <property type="evidence" value="ECO:0007669"/>
    <property type="project" value="UniProtKB-KW"/>
</dbReference>
<dbReference type="RefSeq" id="WP_270666919.1">
    <property type="nucleotide sequence ID" value="NZ_CP095328.1"/>
</dbReference>
<sequence length="378" mass="45620">MKNEKYRIFPFYFPQFYPTPENNKWWGDGFTDWELVKVAKAVDSEQIQPRLPINGFYDQSSPDVIKSQARLAKQYGISGFNFYHYWFDGKVLLDAPINNLYDDKTIELEYFFTWANETWTRQWIGKPNDILIKQEHEPDEKIWDSHYEYLRKFFLDSRYVKIDNKPMFCIYRAELIKKLDKWVEFINVRAKMDGFSGIHLVAFRSYEISDAVNIYKYFDMIVNFQPRFSINTRLKNPPVYIKTLERILRRFPESLQLKLVGLHNKKSYKRFKYEDYIYAMKDDTITINDKPIYPVVFPDWDNAPRYKERATFFSGVSLELFKKALEIAREKVTSHEHQFIFINAWNEWSESAYLEPDVKYGYQKLEIISEMFNDKESK</sequence>
<gene>
    <name evidence="1" type="ORF">MRK42_06585</name>
</gene>
<evidence type="ECO:0000313" key="1">
    <source>
        <dbReference type="EMBL" id="XAG42644.1"/>
    </source>
</evidence>
<dbReference type="PANTHER" id="PTHR41244">
    <property type="entry name" value="RHAMNAN SYNTHESIS F"/>
    <property type="match status" value="1"/>
</dbReference>
<dbReference type="EMBL" id="CP095328">
    <property type="protein sequence ID" value="XAG42644.1"/>
    <property type="molecule type" value="Genomic_DNA"/>
</dbReference>
<organism evidence="1">
    <name type="scientific">Aeromonas sp. 19NY04SH05-1</name>
    <dbReference type="NCBI Taxonomy" id="2920537"/>
    <lineage>
        <taxon>Bacteria</taxon>
        <taxon>Pseudomonadati</taxon>
        <taxon>Pseudomonadota</taxon>
        <taxon>Gammaproteobacteria</taxon>
        <taxon>Aeromonadales</taxon>
        <taxon>Aeromonadaceae</taxon>
        <taxon>Aeromonas</taxon>
    </lineage>
</organism>
<dbReference type="Gene3D" id="3.20.20.80">
    <property type="entry name" value="Glycosidases"/>
    <property type="match status" value="1"/>
</dbReference>
<accession>A0AAU6TBU8</accession>
<proteinExistence type="predicted"/>
<keyword evidence="1" id="KW-0378">Hydrolase</keyword>
<name>A0AAU6TBU8_9GAMM</name>
<dbReference type="AlphaFoldDB" id="A0AAU6TBU8"/>
<dbReference type="Pfam" id="PF14307">
    <property type="entry name" value="Glyco_tran_WbsX"/>
    <property type="match status" value="1"/>
</dbReference>
<protein>
    <submittedName>
        <fullName evidence="1">Glycoside hydrolase family 99-like domain-containing protein</fullName>
    </submittedName>
</protein>
<dbReference type="PANTHER" id="PTHR41244:SF1">
    <property type="entry name" value="GLYCOSYLTRANSFERASE"/>
    <property type="match status" value="1"/>
</dbReference>